<dbReference type="PRINTS" id="PR00740">
    <property type="entry name" value="GLHYDRLASE27"/>
</dbReference>
<keyword evidence="5" id="KW-1015">Disulfide bond</keyword>
<comment type="catalytic activity">
    <reaction evidence="5">
        <text>Hydrolysis of terminal, non-reducing alpha-D-galactose residues in alpha-D-galactosides, including galactose oligosaccharides, galactomannans and galactolipids.</text>
        <dbReference type="EC" id="3.2.1.22"/>
    </reaction>
</comment>
<dbReference type="SUPFAM" id="SSF49785">
    <property type="entry name" value="Galactose-binding domain-like"/>
    <property type="match status" value="1"/>
</dbReference>
<name>A0A4R4VUL2_9ACTN</name>
<dbReference type="Gene3D" id="3.20.20.70">
    <property type="entry name" value="Aldolase class I"/>
    <property type="match status" value="1"/>
</dbReference>
<comment type="similarity">
    <text evidence="1 5">Belongs to the glycosyl hydrolase 27 family.</text>
</comment>
<dbReference type="PANTHER" id="PTHR11452:SF75">
    <property type="entry name" value="ALPHA-GALACTOSIDASE MEL1"/>
    <property type="match status" value="1"/>
</dbReference>
<evidence type="ECO:0000256" key="4">
    <source>
        <dbReference type="ARBA" id="ARBA00023295"/>
    </source>
</evidence>
<dbReference type="InterPro" id="IPR017853">
    <property type="entry name" value="GH"/>
</dbReference>
<dbReference type="Pfam" id="PF17801">
    <property type="entry name" value="Melibiase_C"/>
    <property type="match status" value="1"/>
</dbReference>
<dbReference type="InterPro" id="IPR038637">
    <property type="entry name" value="NPCBM_sf"/>
</dbReference>
<dbReference type="InterPro" id="IPR013222">
    <property type="entry name" value="Glyco_hyd_98_carb-bd"/>
</dbReference>
<dbReference type="SMART" id="SM00776">
    <property type="entry name" value="NPCBM"/>
    <property type="match status" value="1"/>
</dbReference>
<keyword evidence="4 5" id="KW-0326">Glycosidase</keyword>
<evidence type="ECO:0000256" key="2">
    <source>
        <dbReference type="ARBA" id="ARBA00022729"/>
    </source>
</evidence>
<sequence length="656" mass="68723">MHTITAAAAAALLTLPFVPLPGAASASTAAVADPSMGPPMGWSTRSLGCSVSESSVRQAADALAPLVPLGYRYVVIDDCWLAPQRTDGVLAPDPARFPGGMKALADHLHGKGLKLGLSLSAGTRACAGGGPGSYGSEAADARQVKDWGVDYVKYDWCNVPTADFPGQNVQQIAQALYPPMRQNLGADVVFAMNNEDGSTVPWLWGKDAGATTWRTNVHNRPIPDSYPSMVDVWEFNQLRAGNAGPGSWADPDLLQAGRGGMTETEYRTQFTLWAVGAAPLILQADPAKAPPAIVANPKVIAVNQDRLGVHGTFVRTDGWYHALAKPLANGDRAIVLFNESDRAATIGTRLGDARYRIEDLWEGTVTSSTGELAAQVPAHAALLFRVSERREQAPPLVTFEVDPGALGDDRPSVLEPGRSGEIVTRVTNTGATGRLRDLRVTLAVPDGWQATARTPARTGRLDGGDTFTVTWAVTPPAGAERGDHELTATAAFDGGSQPGAAVVTVAQAPPAGRTYVSDVPWTRVKNHFGPVEKDTSNGERAAGDGRPITIEGVTYTKGLGAHAPADIEYFTAGRCSTVEFQAGIDDEVGAAGSAGFEVWADGGRVAYSGLLTGSMPARKVTASIEGARSIRLVATNGGDNATSDHVDFADATIICT</sequence>
<dbReference type="Pfam" id="PF16499">
    <property type="entry name" value="Melibiase_2"/>
    <property type="match status" value="1"/>
</dbReference>
<feature type="signal peptide" evidence="6">
    <location>
        <begin position="1"/>
        <end position="26"/>
    </location>
</feature>
<keyword evidence="9" id="KW-1185">Reference proteome</keyword>
<gene>
    <name evidence="8" type="ORF">E1294_48505</name>
</gene>
<reference evidence="8 9" key="1">
    <citation type="submission" date="2019-03" db="EMBL/GenBank/DDBJ databases">
        <title>Draft genome sequences of novel Actinobacteria.</title>
        <authorList>
            <person name="Sahin N."/>
            <person name="Ay H."/>
            <person name="Saygin H."/>
        </authorList>
    </citation>
    <scope>NUCLEOTIDE SEQUENCE [LARGE SCALE GENOMIC DNA]</scope>
    <source>
        <strain evidence="8 9">KC712</strain>
    </source>
</reference>
<dbReference type="Gene3D" id="2.60.40.1180">
    <property type="entry name" value="Golgi alpha-mannosidase II"/>
    <property type="match status" value="1"/>
</dbReference>
<dbReference type="InterPro" id="IPR041233">
    <property type="entry name" value="Melibiase_C"/>
</dbReference>
<organism evidence="8 9">
    <name type="scientific">Nonomuraea diastatica</name>
    <dbReference type="NCBI Taxonomy" id="1848329"/>
    <lineage>
        <taxon>Bacteria</taxon>
        <taxon>Bacillati</taxon>
        <taxon>Actinomycetota</taxon>
        <taxon>Actinomycetes</taxon>
        <taxon>Streptosporangiales</taxon>
        <taxon>Streptosporangiaceae</taxon>
        <taxon>Nonomuraea</taxon>
    </lineage>
</organism>
<dbReference type="Pfam" id="PF10633">
    <property type="entry name" value="NPCBM_assoc"/>
    <property type="match status" value="1"/>
</dbReference>
<dbReference type="CDD" id="cd14792">
    <property type="entry name" value="GH27"/>
    <property type="match status" value="1"/>
</dbReference>
<dbReference type="Gene3D" id="2.60.120.1060">
    <property type="entry name" value="NPCBM/NEW2 domain"/>
    <property type="match status" value="1"/>
</dbReference>
<dbReference type="SUPFAM" id="SSF51445">
    <property type="entry name" value="(Trans)glycosidases"/>
    <property type="match status" value="1"/>
</dbReference>
<evidence type="ECO:0000313" key="8">
    <source>
        <dbReference type="EMBL" id="TDD07003.1"/>
    </source>
</evidence>
<evidence type="ECO:0000256" key="3">
    <source>
        <dbReference type="ARBA" id="ARBA00022801"/>
    </source>
</evidence>
<dbReference type="GO" id="GO:0005975">
    <property type="term" value="P:carbohydrate metabolic process"/>
    <property type="evidence" value="ECO:0007669"/>
    <property type="project" value="InterPro"/>
</dbReference>
<protein>
    <recommendedName>
        <fullName evidence="5">Alpha-galactosidase</fullName>
        <ecNumber evidence="5">3.2.1.22</ecNumber>
    </recommendedName>
    <alternativeName>
        <fullName evidence="5">Melibiase</fullName>
    </alternativeName>
</protein>
<dbReference type="InterPro" id="IPR002241">
    <property type="entry name" value="Glyco_hydro_27"/>
</dbReference>
<dbReference type="Gene3D" id="2.60.40.10">
    <property type="entry name" value="Immunoglobulins"/>
    <property type="match status" value="1"/>
</dbReference>
<dbReference type="InterPro" id="IPR013783">
    <property type="entry name" value="Ig-like_fold"/>
</dbReference>
<dbReference type="EC" id="3.2.1.22" evidence="5"/>
<dbReference type="EMBL" id="SMKP01000270">
    <property type="protein sequence ID" value="TDD07003.1"/>
    <property type="molecule type" value="Genomic_DNA"/>
</dbReference>
<feature type="chain" id="PRO_5020256324" description="Alpha-galactosidase" evidence="6">
    <location>
        <begin position="27"/>
        <end position="656"/>
    </location>
</feature>
<keyword evidence="3 5" id="KW-0378">Hydrolase</keyword>
<dbReference type="PANTHER" id="PTHR11452">
    <property type="entry name" value="ALPHA-GALACTOSIDASE/ALPHA-N-ACETYLGALACTOSAMINIDASE"/>
    <property type="match status" value="1"/>
</dbReference>
<dbReference type="InterPro" id="IPR008979">
    <property type="entry name" value="Galactose-bd-like_sf"/>
</dbReference>
<evidence type="ECO:0000256" key="1">
    <source>
        <dbReference type="ARBA" id="ARBA00009743"/>
    </source>
</evidence>
<dbReference type="RefSeq" id="WP_132518980.1">
    <property type="nucleotide sequence ID" value="NZ_SMKP01000270.1"/>
</dbReference>
<evidence type="ECO:0000256" key="6">
    <source>
        <dbReference type="SAM" id="SignalP"/>
    </source>
</evidence>
<feature type="domain" description="Glycosyl hydrolase family 98 putative carbohydrate-binding module" evidence="7">
    <location>
        <begin position="510"/>
        <end position="655"/>
    </location>
</feature>
<dbReference type="InterPro" id="IPR013780">
    <property type="entry name" value="Glyco_hydro_b"/>
</dbReference>
<dbReference type="OrthoDB" id="9807519at2"/>
<dbReference type="SUPFAM" id="SSF51011">
    <property type="entry name" value="Glycosyl hydrolase domain"/>
    <property type="match status" value="1"/>
</dbReference>
<evidence type="ECO:0000313" key="9">
    <source>
        <dbReference type="Proteomes" id="UP000294543"/>
    </source>
</evidence>
<accession>A0A4R4VUL2</accession>
<proteinExistence type="inferred from homology"/>
<dbReference type="Proteomes" id="UP000294543">
    <property type="component" value="Unassembled WGS sequence"/>
</dbReference>
<dbReference type="AlphaFoldDB" id="A0A4R4VUL2"/>
<dbReference type="InterPro" id="IPR013785">
    <property type="entry name" value="Aldolase_TIM"/>
</dbReference>
<keyword evidence="2 6" id="KW-0732">Signal</keyword>
<dbReference type="InterPro" id="IPR018905">
    <property type="entry name" value="A-galactase_NEW3"/>
</dbReference>
<evidence type="ECO:0000259" key="7">
    <source>
        <dbReference type="SMART" id="SM00776"/>
    </source>
</evidence>
<evidence type="ECO:0000256" key="5">
    <source>
        <dbReference type="RuleBase" id="RU361168"/>
    </source>
</evidence>
<dbReference type="GO" id="GO:0004557">
    <property type="term" value="F:alpha-galactosidase activity"/>
    <property type="evidence" value="ECO:0007669"/>
    <property type="project" value="UniProtKB-EC"/>
</dbReference>
<comment type="caution">
    <text evidence="8">The sequence shown here is derived from an EMBL/GenBank/DDBJ whole genome shotgun (WGS) entry which is preliminary data.</text>
</comment>
<dbReference type="Pfam" id="PF08305">
    <property type="entry name" value="NPCBM"/>
    <property type="match status" value="1"/>
</dbReference>